<dbReference type="eggNOG" id="ENOG502QSPD">
    <property type="taxonomic scope" value="Eukaryota"/>
</dbReference>
<keyword evidence="5 8" id="KW-0812">Transmembrane</keyword>
<sequence length="444" mass="47854">MTSSQERWIHKTNTESLNNDSLVVDVEVNETRQSSKLLLGAALLYSGTVIGAGMLALPLETIQAGFAPSIVALIVCWCFTVISSLLVLEATFTAAAAKNSYCVSFLSIASLSLGFIGRILTCGLYLFILWALLVSYIAGGGDILVFIWSSVVHAGFQHWAASLIFMISFGLVVFLGSSWCDYLNRFLMGAIVLSFSILVVCGLPKVQYAFLGHQDWLAIWPGAIAVGIIAFMAQNVVPVLVSYVQDVILVRRAILLGSILPLVMYIVWEWIVLGIVSFESGTSKSTDFVTKALSIASGYPGLVNIVATIFSLFSIASSFLGVALSCIELYLDFIDALQARGIFTGMSPIWRRTISVIGSSLAPFLCAIFLQNAFVVAMENSGLLGGLSIYGVIPAVVVLIQRAHERYPPMPGRLPGGIISLSLFLLFCIAIILLQLAKLLGLIK</sequence>
<feature type="transmembrane region" description="Helical" evidence="8">
    <location>
        <begin position="37"/>
        <end position="59"/>
    </location>
</feature>
<dbReference type="OMA" id="PHIHQVN"/>
<evidence type="ECO:0000256" key="1">
    <source>
        <dbReference type="ARBA" id="ARBA00004429"/>
    </source>
</evidence>
<dbReference type="Gramene" id="EME26382">
    <property type="protein sequence ID" value="EME26382"/>
    <property type="gene ID" value="Gasu_60000"/>
</dbReference>
<keyword evidence="7 8" id="KW-0472">Membrane</keyword>
<evidence type="ECO:0000313" key="10">
    <source>
        <dbReference type="Proteomes" id="UP000030680"/>
    </source>
</evidence>
<feature type="transmembrane region" description="Helical" evidence="8">
    <location>
        <begin position="288"/>
        <end position="313"/>
    </location>
</feature>
<dbReference type="PANTHER" id="PTHR32195:SF26">
    <property type="entry name" value="TRYPTOPHAN OR TYROSINE TRANSPORTER PROTEIN"/>
    <property type="match status" value="1"/>
</dbReference>
<evidence type="ECO:0000256" key="7">
    <source>
        <dbReference type="ARBA" id="ARBA00023136"/>
    </source>
</evidence>
<feature type="transmembrane region" description="Helical" evidence="8">
    <location>
        <begin position="65"/>
        <end position="88"/>
    </location>
</feature>
<feature type="transmembrane region" description="Helical" evidence="8">
    <location>
        <begin position="382"/>
        <end position="400"/>
    </location>
</feature>
<reference evidence="10" key="1">
    <citation type="journal article" date="2013" name="Science">
        <title>Gene transfer from bacteria and archaea facilitated evolution of an extremophilic eukaryote.</title>
        <authorList>
            <person name="Schonknecht G."/>
            <person name="Chen W.H."/>
            <person name="Ternes C.M."/>
            <person name="Barbier G.G."/>
            <person name="Shrestha R.P."/>
            <person name="Stanke M."/>
            <person name="Brautigam A."/>
            <person name="Baker B.J."/>
            <person name="Banfield J.F."/>
            <person name="Garavito R.M."/>
            <person name="Carr K."/>
            <person name="Wilkerson C."/>
            <person name="Rensing S.A."/>
            <person name="Gagneul D."/>
            <person name="Dickenson N.E."/>
            <person name="Oesterhelt C."/>
            <person name="Lercher M.J."/>
            <person name="Weber A.P."/>
        </authorList>
    </citation>
    <scope>NUCLEOTIDE SEQUENCE [LARGE SCALE GENOMIC DNA]</scope>
    <source>
        <strain evidence="10">074W</strain>
    </source>
</reference>
<keyword evidence="2" id="KW-0813">Transport</keyword>
<comment type="subcellular location">
    <subcellularLocation>
        <location evidence="1">Cell inner membrane</location>
        <topology evidence="1">Multi-pass membrane protein</topology>
    </subcellularLocation>
</comment>
<evidence type="ECO:0000256" key="5">
    <source>
        <dbReference type="ARBA" id="ARBA00022692"/>
    </source>
</evidence>
<feature type="transmembrane region" description="Helical" evidence="8">
    <location>
        <begin position="253"/>
        <end position="276"/>
    </location>
</feature>
<evidence type="ECO:0000313" key="9">
    <source>
        <dbReference type="EMBL" id="EME26382.1"/>
    </source>
</evidence>
<evidence type="ECO:0000256" key="2">
    <source>
        <dbReference type="ARBA" id="ARBA00022448"/>
    </source>
</evidence>
<dbReference type="RefSeq" id="XP_005702902.1">
    <property type="nucleotide sequence ID" value="XM_005702845.1"/>
</dbReference>
<feature type="transmembrane region" description="Helical" evidence="8">
    <location>
        <begin position="159"/>
        <end position="179"/>
    </location>
</feature>
<organism evidence="9 10">
    <name type="scientific">Galdieria sulphuraria</name>
    <name type="common">Red alga</name>
    <dbReference type="NCBI Taxonomy" id="130081"/>
    <lineage>
        <taxon>Eukaryota</taxon>
        <taxon>Rhodophyta</taxon>
        <taxon>Bangiophyceae</taxon>
        <taxon>Galdieriales</taxon>
        <taxon>Galdieriaceae</taxon>
        <taxon>Galdieria</taxon>
    </lineage>
</organism>
<keyword evidence="6 8" id="KW-1133">Transmembrane helix</keyword>
<feature type="transmembrane region" description="Helical" evidence="8">
    <location>
        <begin position="349"/>
        <end position="370"/>
    </location>
</feature>
<dbReference type="OrthoDB" id="5287at2759"/>
<dbReference type="Gene3D" id="1.20.1740.10">
    <property type="entry name" value="Amino acid/polyamine transporter I"/>
    <property type="match status" value="1"/>
</dbReference>
<gene>
    <name evidence="9" type="ORF">Gasu_60000</name>
</gene>
<dbReference type="GO" id="GO:0005886">
    <property type="term" value="C:plasma membrane"/>
    <property type="evidence" value="ECO:0007669"/>
    <property type="project" value="UniProtKB-SubCell"/>
</dbReference>
<proteinExistence type="predicted"/>
<evidence type="ECO:0000256" key="3">
    <source>
        <dbReference type="ARBA" id="ARBA00022475"/>
    </source>
</evidence>
<protein>
    <submittedName>
        <fullName evidence="9">Tryptophan/tyrosine permease, HAAAP family</fullName>
    </submittedName>
</protein>
<dbReference type="InterPro" id="IPR018227">
    <property type="entry name" value="Amino_acid_transport_2"/>
</dbReference>
<evidence type="ECO:0000256" key="8">
    <source>
        <dbReference type="SAM" id="Phobius"/>
    </source>
</evidence>
<dbReference type="EMBL" id="KB454551">
    <property type="protein sequence ID" value="EME26382.1"/>
    <property type="molecule type" value="Genomic_DNA"/>
</dbReference>
<keyword evidence="10" id="KW-1185">Reference proteome</keyword>
<dbReference type="AlphaFoldDB" id="M2X997"/>
<feature type="transmembrane region" description="Helical" evidence="8">
    <location>
        <begin position="421"/>
        <end position="443"/>
    </location>
</feature>
<dbReference type="KEGG" id="gsl:Gasu_60000"/>
<dbReference type="GO" id="GO:0003333">
    <property type="term" value="P:amino acid transmembrane transport"/>
    <property type="evidence" value="ECO:0007669"/>
    <property type="project" value="InterPro"/>
</dbReference>
<name>M2X997_GALSU</name>
<dbReference type="PANTHER" id="PTHR32195">
    <property type="entry name" value="OS07G0662800 PROTEIN"/>
    <property type="match status" value="1"/>
</dbReference>
<evidence type="ECO:0000256" key="4">
    <source>
        <dbReference type="ARBA" id="ARBA00022519"/>
    </source>
</evidence>
<feature type="transmembrane region" description="Helical" evidence="8">
    <location>
        <begin position="185"/>
        <end position="204"/>
    </location>
</feature>
<dbReference type="Pfam" id="PF03222">
    <property type="entry name" value="Trp_Tyr_perm"/>
    <property type="match status" value="1"/>
</dbReference>
<keyword evidence="4" id="KW-0997">Cell inner membrane</keyword>
<keyword evidence="3" id="KW-1003">Cell membrane</keyword>
<accession>M2X997</accession>
<dbReference type="Proteomes" id="UP000030680">
    <property type="component" value="Unassembled WGS sequence"/>
</dbReference>
<dbReference type="STRING" id="130081.M2X997"/>
<feature type="transmembrane region" description="Helical" evidence="8">
    <location>
        <begin position="127"/>
        <end position="147"/>
    </location>
</feature>
<feature type="transmembrane region" description="Helical" evidence="8">
    <location>
        <begin position="216"/>
        <end position="233"/>
    </location>
</feature>
<evidence type="ECO:0000256" key="6">
    <source>
        <dbReference type="ARBA" id="ARBA00022989"/>
    </source>
</evidence>
<dbReference type="GeneID" id="17085359"/>